<sequence>MCQPIAVKSIPFYSRLWYAFTCNALRVLRRLSHYLQFLLIRHGSSCVLQPASFIRSSFRFISPRSPLTRFASVNGTLCQLTHPSTSDAHFLMQAIPSGSLGFITLHSSLLHFSRLQSTRCQYFLLAGSPTTASFSKCWPTHIPIRTFVHSYLISQSSTKLHLHSSGTSVS</sequence>
<reference evidence="1" key="1">
    <citation type="submission" date="2016-10" db="EMBL/GenBank/DDBJ databases">
        <title>Sequence of Gallionella enrichment culture.</title>
        <authorList>
            <person name="Poehlein A."/>
            <person name="Muehling M."/>
            <person name="Daniel R."/>
        </authorList>
    </citation>
    <scope>NUCLEOTIDE SEQUENCE</scope>
</reference>
<proteinExistence type="predicted"/>
<organism evidence="1">
    <name type="scientific">mine drainage metagenome</name>
    <dbReference type="NCBI Taxonomy" id="410659"/>
    <lineage>
        <taxon>unclassified sequences</taxon>
        <taxon>metagenomes</taxon>
        <taxon>ecological metagenomes</taxon>
    </lineage>
</organism>
<comment type="caution">
    <text evidence="1">The sequence shown here is derived from an EMBL/GenBank/DDBJ whole genome shotgun (WGS) entry which is preliminary data.</text>
</comment>
<dbReference type="EMBL" id="MLJW01000036">
    <property type="protein sequence ID" value="OIR07666.1"/>
    <property type="molecule type" value="Genomic_DNA"/>
</dbReference>
<gene>
    <name evidence="1" type="ORF">GALL_103310</name>
</gene>
<evidence type="ECO:0000313" key="1">
    <source>
        <dbReference type="EMBL" id="OIR07666.1"/>
    </source>
</evidence>
<dbReference type="AlphaFoldDB" id="A0A1J5SH04"/>
<name>A0A1J5SH04_9ZZZZ</name>
<protein>
    <submittedName>
        <fullName evidence="1">Uncharacterized protein</fullName>
    </submittedName>
</protein>
<accession>A0A1J5SH04</accession>